<sequence length="437" mass="46194">MNTTFRGRFGVAIALAATVSVLAACSSGSGGSESGAEAFAAPTSEATAGDSIPEATVKAGFSPYGDELMGVAGIARGYFDQVGITIDPAPNGAQTDLIGSLTPLINDQIELGSGYIPAIASQLDNVDNVVGFGISDVFYGYRLLAPAGKYTTLSQAMAEGQSYEEAVTTVLDQVKGQDVILRQGVVPTFYNLITGTAGGAMTDWNVEYLANPDIVRAAQVGQADFVSPTGAVEISRLQMDGWEPLIDLQQVVDNMPEEETVSLRSTFSGYLTTTDYATENWDTLLRFTSVMYRLIDDMEADPVGVSADFVDYLNSYTGSSLTPEELAATFDGLYSLRDFEAAAALYDDGDDAFNFQKVAGAQVADLSAQGVIGEGHTADQLSIAGAIYDALVEYRAKADAALASAPDSELTQQAQEQYDARNYLDAYRLAEAANETS</sequence>
<protein>
    <submittedName>
        <fullName evidence="2">ABC-type nitrate/sulfonate/bicarbonate transport system, substrate-binding protein</fullName>
    </submittedName>
</protein>
<gene>
    <name evidence="2" type="ORF">SAMN05421642_109139</name>
</gene>
<accession>A0A239JYU7</accession>
<feature type="signal peptide" evidence="1">
    <location>
        <begin position="1"/>
        <end position="23"/>
    </location>
</feature>
<dbReference type="OrthoDB" id="7374754at2"/>
<evidence type="ECO:0000313" key="2">
    <source>
        <dbReference type="EMBL" id="SNT10642.1"/>
    </source>
</evidence>
<evidence type="ECO:0000313" key="3">
    <source>
        <dbReference type="Proteomes" id="UP000198327"/>
    </source>
</evidence>
<dbReference type="EMBL" id="FZOW01000009">
    <property type="protein sequence ID" value="SNT10642.1"/>
    <property type="molecule type" value="Genomic_DNA"/>
</dbReference>
<keyword evidence="1" id="KW-0732">Signal</keyword>
<name>A0A239JYU7_9NOCA</name>
<keyword evidence="3" id="KW-1185">Reference proteome</keyword>
<evidence type="ECO:0000256" key="1">
    <source>
        <dbReference type="SAM" id="SignalP"/>
    </source>
</evidence>
<dbReference type="RefSeq" id="WP_089248086.1">
    <property type="nucleotide sequence ID" value="NZ_FZOW01000009.1"/>
</dbReference>
<dbReference type="AlphaFoldDB" id="A0A239JYU7"/>
<proteinExistence type="predicted"/>
<dbReference type="Proteomes" id="UP000198327">
    <property type="component" value="Unassembled WGS sequence"/>
</dbReference>
<feature type="chain" id="PRO_5012692506" evidence="1">
    <location>
        <begin position="24"/>
        <end position="437"/>
    </location>
</feature>
<organism evidence="2 3">
    <name type="scientific">Rhodococcoides kyotonense</name>
    <dbReference type="NCBI Taxonomy" id="398843"/>
    <lineage>
        <taxon>Bacteria</taxon>
        <taxon>Bacillati</taxon>
        <taxon>Actinomycetota</taxon>
        <taxon>Actinomycetes</taxon>
        <taxon>Mycobacteriales</taxon>
        <taxon>Nocardiaceae</taxon>
        <taxon>Rhodococcoides</taxon>
    </lineage>
</organism>
<reference evidence="3" key="1">
    <citation type="submission" date="2017-06" db="EMBL/GenBank/DDBJ databases">
        <authorList>
            <person name="Varghese N."/>
            <person name="Submissions S."/>
        </authorList>
    </citation>
    <scope>NUCLEOTIDE SEQUENCE [LARGE SCALE GENOMIC DNA]</scope>
    <source>
        <strain evidence="3">JCM 23211</strain>
    </source>
</reference>
<dbReference type="PROSITE" id="PS51257">
    <property type="entry name" value="PROKAR_LIPOPROTEIN"/>
    <property type="match status" value="1"/>
</dbReference>